<organism evidence="3 4">
    <name type="scientific">Golovinomyces cichoracearum</name>
    <dbReference type="NCBI Taxonomy" id="62708"/>
    <lineage>
        <taxon>Eukaryota</taxon>
        <taxon>Fungi</taxon>
        <taxon>Dikarya</taxon>
        <taxon>Ascomycota</taxon>
        <taxon>Pezizomycotina</taxon>
        <taxon>Leotiomycetes</taxon>
        <taxon>Erysiphales</taxon>
        <taxon>Erysiphaceae</taxon>
        <taxon>Golovinomyces</taxon>
    </lineage>
</organism>
<dbReference type="GO" id="GO:0015074">
    <property type="term" value="P:DNA integration"/>
    <property type="evidence" value="ECO:0007669"/>
    <property type="project" value="InterPro"/>
</dbReference>
<dbReference type="AlphaFoldDB" id="A0A420IDK9"/>
<dbReference type="Gene3D" id="3.30.420.10">
    <property type="entry name" value="Ribonuclease H-like superfamily/Ribonuclease H"/>
    <property type="match status" value="1"/>
</dbReference>
<keyword evidence="1" id="KW-0694">RNA-binding</keyword>
<comment type="caution">
    <text evidence="3">The sequence shown here is derived from an EMBL/GenBank/DDBJ whole genome shotgun (WGS) entry which is preliminary data.</text>
</comment>
<dbReference type="InterPro" id="IPR001584">
    <property type="entry name" value="Integrase_cat-core"/>
</dbReference>
<gene>
    <name evidence="3" type="ORF">GcM1_247098</name>
</gene>
<dbReference type="PANTHER" id="PTHR37984:SF5">
    <property type="entry name" value="PROTEIN NYNRIN-LIKE"/>
    <property type="match status" value="1"/>
</dbReference>
<sequence>MHRNFGHVTAGILISELQQLYWHPDMVLISQETIRTCESCQLTLAPNIPSIPLQPIPPALPLQRWEIDFTGPILGFYLLNSIDYATGYGISHLCFSMNHETIINFIKNLIHTYGTPVDMISDNGSSFVAAETKAFLKRLNIKFHQTTPYHPRTNGRCEKFNGIIKIIWSSVWSQLKELSPEGALQKALQIYNTRPSEHGYSPHFFLFGVALRLANPISPVFYTGEETSEETAAFVKDLAKRKIEKLNMLLNSINSIKASQS</sequence>
<proteinExistence type="predicted"/>
<reference evidence="3 4" key="1">
    <citation type="journal article" date="2018" name="BMC Genomics">
        <title>Comparative genome analyses reveal sequence features reflecting distinct modes of host-adaptation between dicot and monocot powdery mildew.</title>
        <authorList>
            <person name="Wu Y."/>
            <person name="Ma X."/>
            <person name="Pan Z."/>
            <person name="Kale S.D."/>
            <person name="Song Y."/>
            <person name="King H."/>
            <person name="Zhang Q."/>
            <person name="Presley C."/>
            <person name="Deng X."/>
            <person name="Wei C.I."/>
            <person name="Xiao S."/>
        </authorList>
    </citation>
    <scope>NUCLEOTIDE SEQUENCE [LARGE SCALE GENOMIC DNA]</scope>
    <source>
        <strain evidence="3">UMSG1</strain>
    </source>
</reference>
<dbReference type="PROSITE" id="PS50994">
    <property type="entry name" value="INTEGRASE"/>
    <property type="match status" value="1"/>
</dbReference>
<dbReference type="Pfam" id="PF00665">
    <property type="entry name" value="rve"/>
    <property type="match status" value="1"/>
</dbReference>
<evidence type="ECO:0000313" key="4">
    <source>
        <dbReference type="Proteomes" id="UP000285326"/>
    </source>
</evidence>
<protein>
    <submittedName>
        <fullName evidence="3">Pro-Pol polyprotein</fullName>
    </submittedName>
</protein>
<accession>A0A420IDK9</accession>
<dbReference type="InterPro" id="IPR050951">
    <property type="entry name" value="Retrovirus_Pol_polyprotein"/>
</dbReference>
<dbReference type="GO" id="GO:0003723">
    <property type="term" value="F:RNA binding"/>
    <property type="evidence" value="ECO:0007669"/>
    <property type="project" value="UniProtKB-KW"/>
</dbReference>
<dbReference type="InterPro" id="IPR012337">
    <property type="entry name" value="RNaseH-like_sf"/>
</dbReference>
<dbReference type="InterPro" id="IPR036397">
    <property type="entry name" value="RNaseH_sf"/>
</dbReference>
<dbReference type="Proteomes" id="UP000285326">
    <property type="component" value="Unassembled WGS sequence"/>
</dbReference>
<evidence type="ECO:0000259" key="2">
    <source>
        <dbReference type="PROSITE" id="PS50994"/>
    </source>
</evidence>
<dbReference type="PANTHER" id="PTHR37984">
    <property type="entry name" value="PROTEIN CBG26694"/>
    <property type="match status" value="1"/>
</dbReference>
<evidence type="ECO:0000256" key="1">
    <source>
        <dbReference type="ARBA" id="ARBA00022884"/>
    </source>
</evidence>
<dbReference type="EMBL" id="MCBS01024753">
    <property type="protein sequence ID" value="RKF72626.1"/>
    <property type="molecule type" value="Genomic_DNA"/>
</dbReference>
<evidence type="ECO:0000313" key="3">
    <source>
        <dbReference type="EMBL" id="RKF72626.1"/>
    </source>
</evidence>
<dbReference type="SUPFAM" id="SSF53098">
    <property type="entry name" value="Ribonuclease H-like"/>
    <property type="match status" value="1"/>
</dbReference>
<feature type="domain" description="Integrase catalytic" evidence="2">
    <location>
        <begin position="57"/>
        <end position="210"/>
    </location>
</feature>
<dbReference type="GO" id="GO:0005634">
    <property type="term" value="C:nucleus"/>
    <property type="evidence" value="ECO:0007669"/>
    <property type="project" value="UniProtKB-ARBA"/>
</dbReference>
<name>A0A420IDK9_9PEZI</name>